<dbReference type="EMBL" id="PGFA01000002">
    <property type="protein sequence ID" value="PJJ54818.1"/>
    <property type="molecule type" value="Genomic_DNA"/>
</dbReference>
<evidence type="ECO:0000313" key="4">
    <source>
        <dbReference type="Proteomes" id="UP000228535"/>
    </source>
</evidence>
<dbReference type="AlphaFoldDB" id="A0A2M9BA46"/>
<evidence type="ECO:0000256" key="2">
    <source>
        <dbReference type="SAM" id="Phobius"/>
    </source>
</evidence>
<dbReference type="Proteomes" id="UP000228535">
    <property type="component" value="Unassembled WGS sequence"/>
</dbReference>
<keyword evidence="2" id="KW-0812">Transmembrane</keyword>
<feature type="transmembrane region" description="Helical" evidence="2">
    <location>
        <begin position="49"/>
        <end position="67"/>
    </location>
</feature>
<feature type="compositionally biased region" description="Low complexity" evidence="1">
    <location>
        <begin position="224"/>
        <end position="272"/>
    </location>
</feature>
<evidence type="ECO:0008006" key="5">
    <source>
        <dbReference type="Google" id="ProtNLM"/>
    </source>
</evidence>
<feature type="compositionally biased region" description="Low complexity" evidence="1">
    <location>
        <begin position="134"/>
        <end position="156"/>
    </location>
</feature>
<evidence type="ECO:0000313" key="3">
    <source>
        <dbReference type="EMBL" id="PJJ54818.1"/>
    </source>
</evidence>
<reference evidence="3 4" key="1">
    <citation type="submission" date="2017-11" db="EMBL/GenBank/DDBJ databases">
        <title>Genomic Encyclopedia of Archaeal and Bacterial Type Strains, Phase II (KMG-II): From Individual Species to Whole Genera.</title>
        <authorList>
            <person name="Goeker M."/>
        </authorList>
    </citation>
    <scope>NUCLEOTIDE SEQUENCE [LARGE SCALE GENOMIC DNA]</scope>
    <source>
        <strain evidence="3 4">DSM 11115</strain>
    </source>
</reference>
<keyword evidence="4" id="KW-1185">Reference proteome</keyword>
<keyword evidence="2" id="KW-1133">Transmembrane helix</keyword>
<accession>A0A2M9BA46</accession>
<gene>
    <name evidence="3" type="ORF">CLV45_3164</name>
</gene>
<proteinExistence type="predicted"/>
<organism evidence="3 4">
    <name type="scientific">Hymenobacter chitinivorans DSM 11115</name>
    <dbReference type="NCBI Taxonomy" id="1121954"/>
    <lineage>
        <taxon>Bacteria</taxon>
        <taxon>Pseudomonadati</taxon>
        <taxon>Bacteroidota</taxon>
        <taxon>Cytophagia</taxon>
        <taxon>Cytophagales</taxon>
        <taxon>Hymenobacteraceae</taxon>
        <taxon>Hymenobacter</taxon>
    </lineage>
</organism>
<feature type="region of interest" description="Disordered" evidence="1">
    <location>
        <begin position="203"/>
        <end position="292"/>
    </location>
</feature>
<feature type="region of interest" description="Disordered" evidence="1">
    <location>
        <begin position="134"/>
        <end position="162"/>
    </location>
</feature>
<keyword evidence="2" id="KW-0472">Membrane</keyword>
<name>A0A2M9BA46_9BACT</name>
<comment type="caution">
    <text evidence="3">The sequence shown here is derived from an EMBL/GenBank/DDBJ whole genome shotgun (WGS) entry which is preliminary data.</text>
</comment>
<protein>
    <recommendedName>
        <fullName evidence="5">Outer membrane protein with beta-barrel domain</fullName>
    </recommendedName>
</protein>
<evidence type="ECO:0000256" key="1">
    <source>
        <dbReference type="SAM" id="MobiDB-lite"/>
    </source>
</evidence>
<sequence>MSDEELDALFQRSAENYPDEHNLSAWLQMERKLDEAAAGQLVRQRVLRIFLLEAVVVLVALLGWLGYSHYTTPETTAGPTGAPPAVTATAEAARSLAQPTAPTVAPAPAVAAARPQLATPPEALAARVALPASTEPATAASPTLATPATANPSPATRFTRPGRRALIGSVVLTPTRPRQPIIRPAAETSAAVTTGQLSLAAAARRETTLAPSPKAASPDAEQAPPTSASPAAGTVTVSVRPPVSGSSSPGSDSEPTGTAASVAPGTAVAAATQPGSEPLPSRPSGATLPTDSAAAVAPVVEPSAAPAPLAAPADSAKQPEKPARVKPAYRLSIGGLYAPELSTVGWTKTTSPGSNLGVVVEYRFTDRLRLNVAAIRSVKRYVARGSDYTVPAGTWSGNYTIDDVGAVCRITDVPINLRYDVLHRPQAALFVSAGLTSLLMRDEQYTYNYQYYGKYYSRDWQVKNGSNHWLSVVNLSAGYERSLASRWSVQAEPYVKVPLGGVGFGQVKLSSAGVFFSLKYHLLPTTP</sequence>